<protein>
    <submittedName>
        <fullName evidence="1">Uncharacterized protein</fullName>
    </submittedName>
</protein>
<dbReference type="EMBL" id="GBRH01271439">
    <property type="protein sequence ID" value="JAD26456.1"/>
    <property type="molecule type" value="Transcribed_RNA"/>
</dbReference>
<reference evidence="1" key="1">
    <citation type="submission" date="2014-09" db="EMBL/GenBank/DDBJ databases">
        <authorList>
            <person name="Magalhaes I.L.F."/>
            <person name="Oliveira U."/>
            <person name="Santos F.R."/>
            <person name="Vidigal T.H.D.A."/>
            <person name="Brescovit A.D."/>
            <person name="Santos A.J."/>
        </authorList>
    </citation>
    <scope>NUCLEOTIDE SEQUENCE</scope>
    <source>
        <tissue evidence="1">Shoot tissue taken approximately 20 cm above the soil surface</tissue>
    </source>
</reference>
<dbReference type="AlphaFoldDB" id="A0A0A8YJZ1"/>
<name>A0A0A8YJZ1_ARUDO</name>
<proteinExistence type="predicted"/>
<sequence>MKRTGISLRRSHLGARILKSTRGLHTWPWR</sequence>
<accession>A0A0A8YJZ1</accession>
<organism evidence="1">
    <name type="scientific">Arundo donax</name>
    <name type="common">Giant reed</name>
    <name type="synonym">Donax arundinaceus</name>
    <dbReference type="NCBI Taxonomy" id="35708"/>
    <lineage>
        <taxon>Eukaryota</taxon>
        <taxon>Viridiplantae</taxon>
        <taxon>Streptophyta</taxon>
        <taxon>Embryophyta</taxon>
        <taxon>Tracheophyta</taxon>
        <taxon>Spermatophyta</taxon>
        <taxon>Magnoliopsida</taxon>
        <taxon>Liliopsida</taxon>
        <taxon>Poales</taxon>
        <taxon>Poaceae</taxon>
        <taxon>PACMAD clade</taxon>
        <taxon>Arundinoideae</taxon>
        <taxon>Arundineae</taxon>
        <taxon>Arundo</taxon>
    </lineage>
</organism>
<evidence type="ECO:0000313" key="1">
    <source>
        <dbReference type="EMBL" id="JAD26456.1"/>
    </source>
</evidence>
<reference evidence="1" key="2">
    <citation type="journal article" date="2015" name="Data Brief">
        <title>Shoot transcriptome of the giant reed, Arundo donax.</title>
        <authorList>
            <person name="Barrero R.A."/>
            <person name="Guerrero F.D."/>
            <person name="Moolhuijzen P."/>
            <person name="Goolsby J.A."/>
            <person name="Tidwell J."/>
            <person name="Bellgard S.E."/>
            <person name="Bellgard M.I."/>
        </authorList>
    </citation>
    <scope>NUCLEOTIDE SEQUENCE</scope>
    <source>
        <tissue evidence="1">Shoot tissue taken approximately 20 cm above the soil surface</tissue>
    </source>
</reference>